<dbReference type="Gene3D" id="3.30.2060.10">
    <property type="entry name" value="Penicillin-binding protein 1b domain"/>
    <property type="match status" value="1"/>
</dbReference>
<sequence length="1233" mass="139024">MDLQTFFLQESQNESFKQQAKSGQSVLYLGLQGASRAYMAKTLLNLASEQKVVIVTNNLLQADHFYNDLQSDFTDEQLHLFNVPESVAADWAIASPEALADRLTVLNWARDPKATGVLITPMFGLKRLLTPTEIWDNTRLLVKLGDELEPATLVQRLLNQGYQRAEIVMTPGEMSQRGDIVDFYPINAEYPIRVSLAFDEVERISTFDPNNQKSLQDQPSINIQPSQEFIVLPQQLQAQADAFQKLMAKSLAKIKDDVVKDLATAVVNDEALAWKNGETTENSKYFHRYMYPETTTILDYIGDQAFLILDDYARLIQEEATWISNTEMYLQTMVEMGQLPAQVQVYADFKEGIQAFKGRKFYFSVWQQGLGSLKFDGLYQYQTRMITQFYDQMDALKIELDAWVRTGRTVVVMLKDKDRVKEVQTILQEIDVRAEATDEGNIFANKINLIAGGLSGSIEFVQERLVLLAEADIFHTQKKRRKAKKPLISNAERIKNYQQLEVGDYVVHVNHGIGRYTGIETIEFAGTHQDYLTIVFADQAAIHVPIDQIDLVQKYVSAEGREPKLNKMGGSEWAKTKQKVSSKIEDIADELIDLYASREAQKGFAFGPDTAEQAEFENAFPYSETDDQVRSIAEIKKDMEVEKPMDRLLVGDVGFGKTEVAMRAVFKALMEGKQVAFLVPTTVLAQQHYETFTERFADWPFEIGLLSRFRSKAQQNETIAGLKKGQVDIVIGTHRILSKDVEFLDLGLLVVDEEQRFGVKAKEKLKALKANVDVLTLTATPIPRTLNMSMLGVRDLSVIETPPANRYPVQTFVMEQNYGAVKDAIEREIARDGQVFYLFNNVAQIEEKAAFINELVPEARVAIAHGQMTVVQLENVMMDFVLGEFDVLVTTTIIETGVDIPNANTLLVEGADRMGLSTLYQLRGRVGRSTRIAYAYFMYRPDKMLSEVSEKRLMALRDFTELGSGFKIAMRDLSIRGAGNLLGKQQHGFVNSVGFDLYSQMLREAVQRKRGILPAKKTEPVEISLSIDAYIPQNYIRDERQKVEIYKRVQAMTSVDEMWDLDDELMDRYGEPPIETQLLLQVGAIKAAADKVGVTSIKRITASNTIEVLFHENLEQQIMTPAIFKALEDNPFRLAIKQVGAALMISLGLNKLSTEEWLDYLLQFTTKLANDENVVQMKADQLAKEKADYEKAQALKAEQEEAAGKAAVDAQVKAAENEADQTGLDAENDQVGD</sequence>
<evidence type="ECO:0000256" key="13">
    <source>
        <dbReference type="HAMAP-Rule" id="MF_00969"/>
    </source>
</evidence>
<dbReference type="Pfam" id="PF17757">
    <property type="entry name" value="UvrB_inter"/>
    <property type="match status" value="1"/>
</dbReference>
<evidence type="ECO:0000256" key="8">
    <source>
        <dbReference type="ARBA" id="ARBA00023125"/>
    </source>
</evidence>
<dbReference type="EMBL" id="NBTM02000001">
    <property type="protein sequence ID" value="PNL91252.1"/>
    <property type="molecule type" value="Genomic_DNA"/>
</dbReference>
<dbReference type="Pfam" id="PF00271">
    <property type="entry name" value="Helicase_C"/>
    <property type="match status" value="1"/>
</dbReference>
<dbReference type="GO" id="GO:0006355">
    <property type="term" value="P:regulation of DNA-templated transcription"/>
    <property type="evidence" value="ECO:0007669"/>
    <property type="project" value="UniProtKB-UniRule"/>
</dbReference>
<comment type="caution">
    <text evidence="17">The sequence shown here is derived from an EMBL/GenBank/DDBJ whole genome shotgun (WGS) entry which is preliminary data.</text>
</comment>
<dbReference type="Pfam" id="PF00270">
    <property type="entry name" value="DEAD"/>
    <property type="match status" value="1"/>
</dbReference>
<dbReference type="GO" id="GO:0005737">
    <property type="term" value="C:cytoplasm"/>
    <property type="evidence" value="ECO:0007669"/>
    <property type="project" value="UniProtKB-SubCell"/>
</dbReference>
<evidence type="ECO:0000259" key="15">
    <source>
        <dbReference type="PROSITE" id="PS51192"/>
    </source>
</evidence>
<evidence type="ECO:0000256" key="5">
    <source>
        <dbReference type="ARBA" id="ARBA00022801"/>
    </source>
</evidence>
<dbReference type="SMART" id="SM01058">
    <property type="entry name" value="CarD_TRCF"/>
    <property type="match status" value="1"/>
</dbReference>
<gene>
    <name evidence="13 17" type="primary">mfd</name>
    <name evidence="17" type="ORF">A6J77_003000</name>
</gene>
<dbReference type="InterPro" id="IPR014001">
    <property type="entry name" value="Helicase_ATP-bd"/>
</dbReference>
<accession>A0A2J9PLN7</accession>
<evidence type="ECO:0000256" key="2">
    <source>
        <dbReference type="ARBA" id="ARBA00022490"/>
    </source>
</evidence>
<dbReference type="Gene3D" id="3.40.50.300">
    <property type="entry name" value="P-loop containing nucleotide triphosphate hydrolases"/>
    <property type="match status" value="2"/>
</dbReference>
<evidence type="ECO:0000256" key="4">
    <source>
        <dbReference type="ARBA" id="ARBA00022763"/>
    </source>
</evidence>
<dbReference type="InterPro" id="IPR041471">
    <property type="entry name" value="UvrB_inter"/>
</dbReference>
<dbReference type="InterPro" id="IPR011545">
    <property type="entry name" value="DEAD/DEAH_box_helicase_dom"/>
</dbReference>
<dbReference type="InterPro" id="IPR001650">
    <property type="entry name" value="Helicase_C-like"/>
</dbReference>
<comment type="similarity">
    <text evidence="11 13">In the C-terminal section; belongs to the helicase family. RecG subfamily.</text>
</comment>
<comment type="subcellular location">
    <subcellularLocation>
        <location evidence="1 13">Cytoplasm</location>
    </subcellularLocation>
</comment>
<dbReference type="HAMAP" id="MF_00969">
    <property type="entry name" value="TRCF"/>
    <property type="match status" value="1"/>
</dbReference>
<dbReference type="CDD" id="cd17991">
    <property type="entry name" value="DEXHc_TRCF"/>
    <property type="match status" value="1"/>
</dbReference>
<evidence type="ECO:0000313" key="18">
    <source>
        <dbReference type="Proteomes" id="UP000192813"/>
    </source>
</evidence>
<feature type="domain" description="Helicase ATP-binding" evidence="15">
    <location>
        <begin position="638"/>
        <end position="799"/>
    </location>
</feature>
<proteinExistence type="inferred from homology"/>
<dbReference type="RefSeq" id="WP_083068096.1">
    <property type="nucleotide sequence ID" value="NZ_JALXKY010000011.1"/>
</dbReference>
<reference evidence="18" key="1">
    <citation type="submission" date="2017-12" db="EMBL/GenBank/DDBJ databases">
        <title>FDA dAtabase for Regulatory Grade micrObial Sequences (FDA-ARGOS): Supporting development and validation of Infectious Disease Dx tests.</title>
        <authorList>
            <person name="Hoffmann M."/>
            <person name="Allard M."/>
            <person name="Evans P."/>
            <person name="Brown E."/>
            <person name="Tallon L."/>
            <person name="Sadzewicz L."/>
            <person name="Sengamalay N."/>
            <person name="Ott S."/>
            <person name="Godinez A."/>
            <person name="Nagaraj S."/>
            <person name="Vavikolanu K."/>
            <person name="Aluvathingal J."/>
            <person name="Nadendla S."/>
            <person name="Sichtig H."/>
        </authorList>
    </citation>
    <scope>NUCLEOTIDE SEQUENCE [LARGE SCALE GENOMIC DNA]</scope>
    <source>
        <strain evidence="18">FDAARGOS_249</strain>
    </source>
</reference>
<name>A0A2J9PLN7_9LACT</name>
<dbReference type="SUPFAM" id="SSF52540">
    <property type="entry name" value="P-loop containing nucleoside triphosphate hydrolases"/>
    <property type="match status" value="4"/>
</dbReference>
<dbReference type="SMART" id="SM00982">
    <property type="entry name" value="TRCF"/>
    <property type="match status" value="1"/>
</dbReference>
<comment type="similarity">
    <text evidence="10 13">In the N-terminal section; belongs to the UvrB family.</text>
</comment>
<keyword evidence="6" id="KW-0347">Helicase</keyword>
<dbReference type="GO" id="GO:0016787">
    <property type="term" value="F:hydrolase activity"/>
    <property type="evidence" value="ECO:0007669"/>
    <property type="project" value="UniProtKB-KW"/>
</dbReference>
<dbReference type="FunFam" id="3.40.50.300:FF:000546">
    <property type="entry name" value="Transcription-repair-coupling factor"/>
    <property type="match status" value="1"/>
</dbReference>
<dbReference type="InterPro" id="IPR004576">
    <property type="entry name" value="Mfd"/>
</dbReference>
<keyword evidence="2 13" id="KW-0963">Cytoplasm</keyword>
<dbReference type="SUPFAM" id="SSF143517">
    <property type="entry name" value="TRCF domain-like"/>
    <property type="match status" value="1"/>
</dbReference>
<dbReference type="PROSITE" id="PS51192">
    <property type="entry name" value="HELICASE_ATP_BIND_1"/>
    <property type="match status" value="1"/>
</dbReference>
<dbReference type="SUPFAM" id="SSF141259">
    <property type="entry name" value="CarD-like"/>
    <property type="match status" value="1"/>
</dbReference>
<dbReference type="SMART" id="SM00490">
    <property type="entry name" value="HELICc"/>
    <property type="match status" value="1"/>
</dbReference>
<dbReference type="Pfam" id="PF02559">
    <property type="entry name" value="CarD_TRCF_RID"/>
    <property type="match status" value="1"/>
</dbReference>
<dbReference type="PANTHER" id="PTHR47964">
    <property type="entry name" value="ATP-DEPENDENT DNA HELICASE HOMOLOG RECG, CHLOROPLASTIC"/>
    <property type="match status" value="1"/>
</dbReference>
<dbReference type="GO" id="GO:0003678">
    <property type="term" value="F:DNA helicase activity"/>
    <property type="evidence" value="ECO:0007669"/>
    <property type="project" value="TreeGrafter"/>
</dbReference>
<dbReference type="InterPro" id="IPR036101">
    <property type="entry name" value="CarD-like/TRCF_RID_sf"/>
</dbReference>
<evidence type="ECO:0000256" key="9">
    <source>
        <dbReference type="ARBA" id="ARBA00023204"/>
    </source>
</evidence>
<dbReference type="PROSITE" id="PS51194">
    <property type="entry name" value="HELICASE_CTER"/>
    <property type="match status" value="1"/>
</dbReference>
<organism evidence="17 18">
    <name type="scientific">Aerococcus viridans</name>
    <dbReference type="NCBI Taxonomy" id="1377"/>
    <lineage>
        <taxon>Bacteria</taxon>
        <taxon>Bacillati</taxon>
        <taxon>Bacillota</taxon>
        <taxon>Bacilli</taxon>
        <taxon>Lactobacillales</taxon>
        <taxon>Aerococcaceae</taxon>
        <taxon>Aerococcus</taxon>
    </lineage>
</organism>
<dbReference type="PANTHER" id="PTHR47964:SF1">
    <property type="entry name" value="ATP-DEPENDENT DNA HELICASE HOMOLOG RECG, CHLOROPLASTIC"/>
    <property type="match status" value="1"/>
</dbReference>
<keyword evidence="8 13" id="KW-0238">DNA-binding</keyword>
<evidence type="ECO:0000256" key="6">
    <source>
        <dbReference type="ARBA" id="ARBA00022806"/>
    </source>
</evidence>
<keyword evidence="7 13" id="KW-0067">ATP-binding</keyword>
<evidence type="ECO:0000256" key="3">
    <source>
        <dbReference type="ARBA" id="ARBA00022741"/>
    </source>
</evidence>
<evidence type="ECO:0000259" key="16">
    <source>
        <dbReference type="PROSITE" id="PS51194"/>
    </source>
</evidence>
<evidence type="ECO:0000256" key="14">
    <source>
        <dbReference type="SAM" id="MobiDB-lite"/>
    </source>
</evidence>
<dbReference type="Gene3D" id="3.90.1150.50">
    <property type="entry name" value="Transcription-repair-coupling factor, D7 domain"/>
    <property type="match status" value="1"/>
</dbReference>
<dbReference type="InterPro" id="IPR003711">
    <property type="entry name" value="CarD-like/TRCF_RID"/>
</dbReference>
<comment type="function">
    <text evidence="13">Couples transcription and DNA repair by recognizing RNA polymerase (RNAP) stalled at DNA lesions. Mediates ATP-dependent release of RNAP and its truncated transcript from the DNA, and recruitment of nucleotide excision repair machinery to the damaged site.</text>
</comment>
<keyword evidence="5 13" id="KW-0378">Hydrolase</keyword>
<dbReference type="Pfam" id="PF03461">
    <property type="entry name" value="TRCF"/>
    <property type="match status" value="1"/>
</dbReference>
<dbReference type="AlphaFoldDB" id="A0A2J9PLN7"/>
<dbReference type="GO" id="GO:0000716">
    <property type="term" value="P:transcription-coupled nucleotide-excision repair, DNA damage recognition"/>
    <property type="evidence" value="ECO:0007669"/>
    <property type="project" value="UniProtKB-UniRule"/>
</dbReference>
<evidence type="ECO:0000256" key="11">
    <source>
        <dbReference type="ARBA" id="ARBA00061399"/>
    </source>
</evidence>
<keyword evidence="3 13" id="KW-0547">Nucleotide-binding</keyword>
<dbReference type="EC" id="3.6.4.-" evidence="13"/>
<dbReference type="SMART" id="SM00487">
    <property type="entry name" value="DEXDc"/>
    <property type="match status" value="1"/>
</dbReference>
<dbReference type="Proteomes" id="UP000192813">
    <property type="component" value="Unassembled WGS sequence"/>
</dbReference>
<keyword evidence="9 13" id="KW-0234">DNA repair</keyword>
<evidence type="ECO:0000256" key="7">
    <source>
        <dbReference type="ARBA" id="ARBA00022840"/>
    </source>
</evidence>
<keyword evidence="4 13" id="KW-0227">DNA damage</keyword>
<dbReference type="GO" id="GO:0005524">
    <property type="term" value="F:ATP binding"/>
    <property type="evidence" value="ECO:0007669"/>
    <property type="project" value="UniProtKB-UniRule"/>
</dbReference>
<evidence type="ECO:0000313" key="17">
    <source>
        <dbReference type="EMBL" id="PNL91252.1"/>
    </source>
</evidence>
<dbReference type="NCBIfam" id="TIGR00580">
    <property type="entry name" value="mfd"/>
    <property type="match status" value="1"/>
</dbReference>
<evidence type="ECO:0000256" key="1">
    <source>
        <dbReference type="ARBA" id="ARBA00004496"/>
    </source>
</evidence>
<dbReference type="Gene3D" id="2.40.10.170">
    <property type="match status" value="1"/>
</dbReference>
<evidence type="ECO:0000256" key="12">
    <source>
        <dbReference type="ARBA" id="ARBA00070128"/>
    </source>
</evidence>
<dbReference type="Gene3D" id="3.40.50.11180">
    <property type="match status" value="1"/>
</dbReference>
<dbReference type="InterPro" id="IPR005118">
    <property type="entry name" value="TRCF_C"/>
</dbReference>
<dbReference type="InterPro" id="IPR037235">
    <property type="entry name" value="TRCF-like_C_D7"/>
</dbReference>
<evidence type="ECO:0000256" key="10">
    <source>
        <dbReference type="ARBA" id="ARBA00061104"/>
    </source>
</evidence>
<protein>
    <recommendedName>
        <fullName evidence="12 13">Transcription-repair-coupling factor</fullName>
        <shortName evidence="13">TRCF</shortName>
        <ecNumber evidence="13">3.6.4.-</ecNumber>
    </recommendedName>
</protein>
<dbReference type="InterPro" id="IPR047112">
    <property type="entry name" value="RecG/Mfd"/>
</dbReference>
<feature type="region of interest" description="Disordered" evidence="14">
    <location>
        <begin position="1208"/>
        <end position="1233"/>
    </location>
</feature>
<feature type="domain" description="Helicase C-terminal" evidence="16">
    <location>
        <begin position="813"/>
        <end position="974"/>
    </location>
</feature>
<dbReference type="GO" id="GO:0003684">
    <property type="term" value="F:damaged DNA binding"/>
    <property type="evidence" value="ECO:0007669"/>
    <property type="project" value="InterPro"/>
</dbReference>
<dbReference type="InterPro" id="IPR027417">
    <property type="entry name" value="P-loop_NTPase"/>
</dbReference>